<feature type="transmembrane region" description="Helical" evidence="1">
    <location>
        <begin position="125"/>
        <end position="147"/>
    </location>
</feature>
<gene>
    <name evidence="3" type="ORF">GCM10011379_27800</name>
</gene>
<name>A0A917MWR5_9BACT</name>
<feature type="transmembrane region" description="Helical" evidence="1">
    <location>
        <begin position="40"/>
        <end position="57"/>
    </location>
</feature>
<feature type="domain" description="Signal transduction histidine kinase internal region" evidence="2">
    <location>
        <begin position="164"/>
        <end position="241"/>
    </location>
</feature>
<dbReference type="Proteomes" id="UP000627292">
    <property type="component" value="Unassembled WGS sequence"/>
</dbReference>
<accession>A0A917MWR5</accession>
<evidence type="ECO:0000256" key="1">
    <source>
        <dbReference type="SAM" id="Phobius"/>
    </source>
</evidence>
<reference evidence="3" key="2">
    <citation type="submission" date="2020-09" db="EMBL/GenBank/DDBJ databases">
        <authorList>
            <person name="Sun Q."/>
            <person name="Zhou Y."/>
        </authorList>
    </citation>
    <scope>NUCLEOTIDE SEQUENCE</scope>
    <source>
        <strain evidence="3">CGMCC 1.15290</strain>
    </source>
</reference>
<evidence type="ECO:0000313" key="4">
    <source>
        <dbReference type="Proteomes" id="UP000627292"/>
    </source>
</evidence>
<proteinExistence type="predicted"/>
<evidence type="ECO:0000313" key="3">
    <source>
        <dbReference type="EMBL" id="GGH69973.1"/>
    </source>
</evidence>
<sequence>MLLIGKYTRVIIHLLAWQLVAFIMIIQLRLILGVPLPIELTLKQVGLFILLIVYYYANEKFFVPRLLYKEKLPAFIALHLGIITCFQVLGRVVDFFFHTKEKMIKLLLDTQKLKLNIDSWTNLDATLLLTSFVVAGVSTCIALVQIWQNNLRASELIRKKQVDAELALLKAQIHPHFFFNTLNNIYSLSFDDIDNSRASLYKLSRMMRYLLYETPNNQTTLSREIEFVRDYIELMGLRMTETMRIELEVPEQLVEKPVAPMILLPFIENAFKHGVSSLMQGEIIVRITQRGNHLKLYVQNHIFKDKSVRIEDGGIGLTNTERRLEMLYPGRHQLRYGRNEQDSYIVELELAL</sequence>
<dbReference type="InterPro" id="IPR036890">
    <property type="entry name" value="HATPase_C_sf"/>
</dbReference>
<keyword evidence="1" id="KW-0472">Membrane</keyword>
<keyword evidence="4" id="KW-1185">Reference proteome</keyword>
<keyword evidence="3" id="KW-0418">Kinase</keyword>
<dbReference type="SUPFAM" id="SSF55874">
    <property type="entry name" value="ATPase domain of HSP90 chaperone/DNA topoisomerase II/histidine kinase"/>
    <property type="match status" value="1"/>
</dbReference>
<organism evidence="3 4">
    <name type="scientific">Filimonas zeae</name>
    <dbReference type="NCBI Taxonomy" id="1737353"/>
    <lineage>
        <taxon>Bacteria</taxon>
        <taxon>Pseudomonadati</taxon>
        <taxon>Bacteroidota</taxon>
        <taxon>Chitinophagia</taxon>
        <taxon>Chitinophagales</taxon>
        <taxon>Chitinophagaceae</taxon>
        <taxon>Filimonas</taxon>
    </lineage>
</organism>
<keyword evidence="3" id="KW-0808">Transferase</keyword>
<dbReference type="Pfam" id="PF06580">
    <property type="entry name" value="His_kinase"/>
    <property type="match status" value="1"/>
</dbReference>
<dbReference type="RefSeq" id="WP_188953212.1">
    <property type="nucleotide sequence ID" value="NZ_BMIB01000003.1"/>
</dbReference>
<dbReference type="InterPro" id="IPR010559">
    <property type="entry name" value="Sig_transdc_His_kin_internal"/>
</dbReference>
<dbReference type="GO" id="GO:0016020">
    <property type="term" value="C:membrane"/>
    <property type="evidence" value="ECO:0007669"/>
    <property type="project" value="InterPro"/>
</dbReference>
<reference evidence="3" key="1">
    <citation type="journal article" date="2014" name="Int. J. Syst. Evol. Microbiol.">
        <title>Complete genome sequence of Corynebacterium casei LMG S-19264T (=DSM 44701T), isolated from a smear-ripened cheese.</title>
        <authorList>
            <consortium name="US DOE Joint Genome Institute (JGI-PGF)"/>
            <person name="Walter F."/>
            <person name="Albersmeier A."/>
            <person name="Kalinowski J."/>
            <person name="Ruckert C."/>
        </authorList>
    </citation>
    <scope>NUCLEOTIDE SEQUENCE</scope>
    <source>
        <strain evidence="3">CGMCC 1.15290</strain>
    </source>
</reference>
<dbReference type="EMBL" id="BMIB01000003">
    <property type="protein sequence ID" value="GGH69973.1"/>
    <property type="molecule type" value="Genomic_DNA"/>
</dbReference>
<comment type="caution">
    <text evidence="3">The sequence shown here is derived from an EMBL/GenBank/DDBJ whole genome shotgun (WGS) entry which is preliminary data.</text>
</comment>
<protein>
    <submittedName>
        <fullName evidence="3">Sensor histidine kinase</fullName>
    </submittedName>
</protein>
<dbReference type="PANTHER" id="PTHR34220">
    <property type="entry name" value="SENSOR HISTIDINE KINASE YPDA"/>
    <property type="match status" value="1"/>
</dbReference>
<dbReference type="GO" id="GO:0000155">
    <property type="term" value="F:phosphorelay sensor kinase activity"/>
    <property type="evidence" value="ECO:0007669"/>
    <property type="project" value="InterPro"/>
</dbReference>
<dbReference type="AlphaFoldDB" id="A0A917MWR5"/>
<feature type="transmembrane region" description="Helical" evidence="1">
    <location>
        <begin position="12"/>
        <end position="34"/>
    </location>
</feature>
<dbReference type="InterPro" id="IPR050640">
    <property type="entry name" value="Bact_2-comp_sensor_kinase"/>
</dbReference>
<keyword evidence="1" id="KW-0812">Transmembrane</keyword>
<dbReference type="Gene3D" id="3.30.565.10">
    <property type="entry name" value="Histidine kinase-like ATPase, C-terminal domain"/>
    <property type="match status" value="1"/>
</dbReference>
<keyword evidence="1" id="KW-1133">Transmembrane helix</keyword>
<evidence type="ECO:0000259" key="2">
    <source>
        <dbReference type="Pfam" id="PF06580"/>
    </source>
</evidence>
<dbReference type="PANTHER" id="PTHR34220:SF7">
    <property type="entry name" value="SENSOR HISTIDINE KINASE YPDA"/>
    <property type="match status" value="1"/>
</dbReference>
<feature type="transmembrane region" description="Helical" evidence="1">
    <location>
        <begin position="77"/>
        <end position="97"/>
    </location>
</feature>